<dbReference type="RefSeq" id="WP_121764997.1">
    <property type="nucleotide sequence ID" value="NZ_RAZM01000001.1"/>
</dbReference>
<dbReference type="Proteomes" id="UP000267159">
    <property type="component" value="Unassembled WGS sequence"/>
</dbReference>
<evidence type="ECO:0000256" key="1">
    <source>
        <dbReference type="SAM" id="MobiDB-lite"/>
    </source>
</evidence>
<protein>
    <submittedName>
        <fullName evidence="2">Uncharacterized protein</fullName>
    </submittedName>
</protein>
<name>A0A3L8AFL5_9BACE</name>
<feature type="region of interest" description="Disordered" evidence="1">
    <location>
        <begin position="381"/>
        <end position="456"/>
    </location>
</feature>
<proteinExistence type="predicted"/>
<feature type="compositionally biased region" description="Acidic residues" evidence="1">
    <location>
        <begin position="312"/>
        <end position="321"/>
    </location>
</feature>
<sequence length="456" mass="52782">MEEMIRNPYALFAENQETYEEAVKKSTDESQSFQRTKHFRMDSAGTYTVRILPLAPVEQPDGSYKLERKGYEYPVKTQVLKLDNPRPTGKKDKQFFVNICHSSYAGLSVDLIDTYLQVAENKYGNDEKLMKKIKGSGFDGGLKWNSQRAMYILDLDNREEGIHLLILSYSQYKDLEDRKLAIWKKLLEKNPKCLCPISSLEDAFPVEITRKEENKKTTYTFNIDTISGAEPLSEEEVNSLLETLRIPAAIYRYSRFHMEATIEFLKQYDAKMEMDVMSSKEITEAIEKIKMELHPDDKSHFSFDKKERNSGDNEEPSDNELDSLWNRWEKLNERGIGDKSEEGQDLRDAIREYIDTNELNVRVTRGKTNEDLLNDIEDALEVAKDGDNNEDDNTPSDTKPEEEPSAPEPEEEPDPEPAPAPTHSVRRRGEHNDDTNEPAVNPVRERRAARPERRRR</sequence>
<accession>A0A3L8AFL5</accession>
<comment type="caution">
    <text evidence="2">The sequence shown here is derived from an EMBL/GenBank/DDBJ whole genome shotgun (WGS) entry which is preliminary data.</text>
</comment>
<evidence type="ECO:0000313" key="2">
    <source>
        <dbReference type="EMBL" id="RLT81837.1"/>
    </source>
</evidence>
<gene>
    <name evidence="2" type="ORF">D7Y07_00260</name>
</gene>
<evidence type="ECO:0000313" key="3">
    <source>
        <dbReference type="Proteomes" id="UP000267159"/>
    </source>
</evidence>
<feature type="region of interest" description="Disordered" evidence="1">
    <location>
        <begin position="297"/>
        <end position="321"/>
    </location>
</feature>
<dbReference type="AlphaFoldDB" id="A0A3L8AFL5"/>
<feature type="compositionally biased region" description="Basic and acidic residues" evidence="1">
    <location>
        <begin position="443"/>
        <end position="456"/>
    </location>
</feature>
<feature type="compositionally biased region" description="Basic and acidic residues" evidence="1">
    <location>
        <begin position="297"/>
        <end position="311"/>
    </location>
</feature>
<dbReference type="EMBL" id="RAZM01000001">
    <property type="protein sequence ID" value="RLT81837.1"/>
    <property type="molecule type" value="Genomic_DNA"/>
</dbReference>
<reference evidence="2 3" key="1">
    <citation type="submission" date="2018-09" db="EMBL/GenBank/DDBJ databases">
        <title>Murine metabolic-syndrome-specific gut microbial biobank.</title>
        <authorList>
            <person name="Liu C."/>
        </authorList>
    </citation>
    <scope>NUCLEOTIDE SEQUENCE [LARGE SCALE GENOMIC DNA]</scope>
    <source>
        <strain evidence="2 3">0.1X-D8-26</strain>
    </source>
</reference>
<feature type="compositionally biased region" description="Acidic residues" evidence="1">
    <location>
        <begin position="403"/>
        <end position="415"/>
    </location>
</feature>
<organism evidence="2 3">
    <name type="scientific">Bacteroides acidifaciens</name>
    <dbReference type="NCBI Taxonomy" id="85831"/>
    <lineage>
        <taxon>Bacteria</taxon>
        <taxon>Pseudomonadati</taxon>
        <taxon>Bacteroidota</taxon>
        <taxon>Bacteroidia</taxon>
        <taxon>Bacteroidales</taxon>
        <taxon>Bacteroidaceae</taxon>
        <taxon>Bacteroides</taxon>
    </lineage>
</organism>